<sequence precursor="true">MTSRLLVPFALTVAVLTGCSSTPAQRAEPSEVKGILLLPNGQPAKDVTLVFLATSTEQMGGAAVIQADGKFTARLNTGKYTYVMEGKNALPKYTANKPEHSVEIPSGGTQNLTIKLEN</sequence>
<dbReference type="PROSITE" id="PS51257">
    <property type="entry name" value="PROKAR_LIPOPROTEIN"/>
    <property type="match status" value="1"/>
</dbReference>
<evidence type="ECO:0008006" key="4">
    <source>
        <dbReference type="Google" id="ProtNLM"/>
    </source>
</evidence>
<keyword evidence="3" id="KW-1185">Reference proteome</keyword>
<reference evidence="2 3" key="1">
    <citation type="submission" date="2019-02" db="EMBL/GenBank/DDBJ databases">
        <title>Deep-cultivation of Planctomycetes and their phenomic and genomic characterization uncovers novel biology.</title>
        <authorList>
            <person name="Wiegand S."/>
            <person name="Jogler M."/>
            <person name="Boedeker C."/>
            <person name="Pinto D."/>
            <person name="Vollmers J."/>
            <person name="Rivas-Marin E."/>
            <person name="Kohn T."/>
            <person name="Peeters S.H."/>
            <person name="Heuer A."/>
            <person name="Rast P."/>
            <person name="Oberbeckmann S."/>
            <person name="Bunk B."/>
            <person name="Jeske O."/>
            <person name="Meyerdierks A."/>
            <person name="Storesund J.E."/>
            <person name="Kallscheuer N."/>
            <person name="Luecker S."/>
            <person name="Lage O.M."/>
            <person name="Pohl T."/>
            <person name="Merkel B.J."/>
            <person name="Hornburger P."/>
            <person name="Mueller R.-W."/>
            <person name="Bruemmer F."/>
            <person name="Labrenz M."/>
            <person name="Spormann A.M."/>
            <person name="Op den Camp H."/>
            <person name="Overmann J."/>
            <person name="Amann R."/>
            <person name="Jetten M.S.M."/>
            <person name="Mascher T."/>
            <person name="Medema M.H."/>
            <person name="Devos D.P."/>
            <person name="Kaster A.-K."/>
            <person name="Ovreas L."/>
            <person name="Rohde M."/>
            <person name="Galperin M.Y."/>
            <person name="Jogler C."/>
        </authorList>
    </citation>
    <scope>NUCLEOTIDE SEQUENCE [LARGE SCALE GENOMIC DNA]</scope>
    <source>
        <strain evidence="2 3">ETA_A1</strain>
    </source>
</reference>
<name>A0A517Y219_9BACT</name>
<dbReference type="AlphaFoldDB" id="A0A517Y219"/>
<feature type="chain" id="PRO_5022239828" description="Carboxypeptidase regulatory-like domain-containing protein" evidence="1">
    <location>
        <begin position="27"/>
        <end position="118"/>
    </location>
</feature>
<evidence type="ECO:0000313" key="3">
    <source>
        <dbReference type="Proteomes" id="UP000319576"/>
    </source>
</evidence>
<dbReference type="EMBL" id="CP036273">
    <property type="protein sequence ID" value="QDU23811.1"/>
    <property type="molecule type" value="Genomic_DNA"/>
</dbReference>
<feature type="signal peptide" evidence="1">
    <location>
        <begin position="1"/>
        <end position="26"/>
    </location>
</feature>
<gene>
    <name evidence="2" type="ORF">ETAA1_58190</name>
</gene>
<dbReference type="Proteomes" id="UP000319576">
    <property type="component" value="Chromosome"/>
</dbReference>
<dbReference type="OrthoDB" id="9898110at2"/>
<protein>
    <recommendedName>
        <fullName evidence="4">Carboxypeptidase regulatory-like domain-containing protein</fullName>
    </recommendedName>
</protein>
<evidence type="ECO:0000313" key="2">
    <source>
        <dbReference type="EMBL" id="QDU23811.1"/>
    </source>
</evidence>
<accession>A0A517Y219</accession>
<proteinExistence type="predicted"/>
<evidence type="ECO:0000256" key="1">
    <source>
        <dbReference type="SAM" id="SignalP"/>
    </source>
</evidence>
<dbReference type="KEGG" id="uli:ETAA1_58190"/>
<dbReference type="RefSeq" id="WP_145244029.1">
    <property type="nucleotide sequence ID" value="NZ_CP036273.1"/>
</dbReference>
<keyword evidence="1" id="KW-0732">Signal</keyword>
<organism evidence="2 3">
    <name type="scientific">Urbifossiella limnaea</name>
    <dbReference type="NCBI Taxonomy" id="2528023"/>
    <lineage>
        <taxon>Bacteria</taxon>
        <taxon>Pseudomonadati</taxon>
        <taxon>Planctomycetota</taxon>
        <taxon>Planctomycetia</taxon>
        <taxon>Gemmatales</taxon>
        <taxon>Gemmataceae</taxon>
        <taxon>Urbifossiella</taxon>
    </lineage>
</organism>